<protein>
    <submittedName>
        <fullName evidence="2">Uncharacterized protein</fullName>
    </submittedName>
</protein>
<evidence type="ECO:0000256" key="1">
    <source>
        <dbReference type="SAM" id="MobiDB-lite"/>
    </source>
</evidence>
<feature type="compositionally biased region" description="Acidic residues" evidence="1">
    <location>
        <begin position="667"/>
        <end position="676"/>
    </location>
</feature>
<keyword evidence="3" id="KW-1185">Reference proteome</keyword>
<feature type="region of interest" description="Disordered" evidence="1">
    <location>
        <begin position="1"/>
        <end position="226"/>
    </location>
</feature>
<feature type="compositionally biased region" description="Basic and acidic residues" evidence="1">
    <location>
        <begin position="16"/>
        <end position="33"/>
    </location>
</feature>
<evidence type="ECO:0000313" key="3">
    <source>
        <dbReference type="Proteomes" id="UP001175226"/>
    </source>
</evidence>
<sequence length="676" mass="73527">MSKPCRTRGNAVTIPEELKKRTQEERHVAREAKIAATQETKKRAKAVKDAKVKASISHVASQQDKQALEDGKVQSLHPDLDEQSDLPSSLLASESATMGASPPALPEHSPSPEPGFDNGTNPGAESTDDGTDLPPATAIDTDSEPGLIDEADANDVSDGDVAIQDVDADQFDVSSGDDSDYVDKSDVDSGESEQNHYDLKGTDKGEDGKSSIGTEGQSDEGIQMEEWEIEFQEFLAKKRASLKAANTDAAGSKQAVPALSKVKVKKVKEATKASTTSKPGKKVQNRQDVRNAVQAAHTESSTSTPVIPQPKPEPQTGTRNLKRKDVELAGQEITPDTTKRSRTQEVGGLATNWREFYTNPASKKRGQLSIASSGQVIVVKKEAECGALAVATEAEGPAGRDKGAAKKVSAKSQKGAAAHEIVLKEGNVKKIEVREHGKKTVFKNHDLPFADFSADLPLWQQKFIPSILDWCGCEIPEPFSATSLPAFKTTVRLLWTKIFLHLNVILADGNIRADRPAISAVAATAVRTHRSEIGKLGHKNIEIGWSREDMRGYATIEARKEWVQRELQGARFLYANPDAEVKRGLTLWKEGYDSHALKETTARNTEYSFKDDPWGTVAQKYYAKTSLLSDDKWMEIFQEVAQYLLPGKVRKGKSSALSAAEGSQVPDSDDNIDMSD</sequence>
<feature type="compositionally biased region" description="Acidic residues" evidence="1">
    <location>
        <begin position="166"/>
        <end position="180"/>
    </location>
</feature>
<dbReference type="EMBL" id="JAUEPT010000066">
    <property type="protein sequence ID" value="KAK0435041.1"/>
    <property type="molecule type" value="Genomic_DNA"/>
</dbReference>
<feature type="compositionally biased region" description="Pro residues" evidence="1">
    <location>
        <begin position="103"/>
        <end position="113"/>
    </location>
</feature>
<gene>
    <name evidence="2" type="ORF">EV421DRAFT_1740487</name>
</gene>
<evidence type="ECO:0000313" key="2">
    <source>
        <dbReference type="EMBL" id="KAK0435041.1"/>
    </source>
</evidence>
<feature type="region of interest" description="Disordered" evidence="1">
    <location>
        <begin position="655"/>
        <end position="676"/>
    </location>
</feature>
<feature type="compositionally biased region" description="Polar residues" evidence="1">
    <location>
        <begin position="85"/>
        <end position="98"/>
    </location>
</feature>
<name>A0AA39J4C3_9AGAR</name>
<organism evidence="2 3">
    <name type="scientific">Armillaria borealis</name>
    <dbReference type="NCBI Taxonomy" id="47425"/>
    <lineage>
        <taxon>Eukaryota</taxon>
        <taxon>Fungi</taxon>
        <taxon>Dikarya</taxon>
        <taxon>Basidiomycota</taxon>
        <taxon>Agaricomycotina</taxon>
        <taxon>Agaricomycetes</taxon>
        <taxon>Agaricomycetidae</taxon>
        <taxon>Agaricales</taxon>
        <taxon>Marasmiineae</taxon>
        <taxon>Physalacriaceae</taxon>
        <taxon>Armillaria</taxon>
    </lineage>
</organism>
<dbReference type="AlphaFoldDB" id="A0AA39J4C3"/>
<feature type="compositionally biased region" description="Basic and acidic residues" evidence="1">
    <location>
        <begin position="181"/>
        <end position="209"/>
    </location>
</feature>
<feature type="compositionally biased region" description="Acidic residues" evidence="1">
    <location>
        <begin position="141"/>
        <end position="158"/>
    </location>
</feature>
<comment type="caution">
    <text evidence="2">The sequence shown here is derived from an EMBL/GenBank/DDBJ whole genome shotgun (WGS) entry which is preliminary data.</text>
</comment>
<accession>A0AA39J4C3</accession>
<proteinExistence type="predicted"/>
<feature type="compositionally biased region" description="Polar residues" evidence="1">
    <location>
        <begin position="297"/>
        <end position="306"/>
    </location>
</feature>
<dbReference type="Proteomes" id="UP001175226">
    <property type="component" value="Unassembled WGS sequence"/>
</dbReference>
<reference evidence="2" key="1">
    <citation type="submission" date="2023-06" db="EMBL/GenBank/DDBJ databases">
        <authorList>
            <consortium name="Lawrence Berkeley National Laboratory"/>
            <person name="Ahrendt S."/>
            <person name="Sahu N."/>
            <person name="Indic B."/>
            <person name="Wong-Bajracharya J."/>
            <person name="Merenyi Z."/>
            <person name="Ke H.-M."/>
            <person name="Monk M."/>
            <person name="Kocsube S."/>
            <person name="Drula E."/>
            <person name="Lipzen A."/>
            <person name="Balint B."/>
            <person name="Henrissat B."/>
            <person name="Andreopoulos B."/>
            <person name="Martin F.M."/>
            <person name="Harder C.B."/>
            <person name="Rigling D."/>
            <person name="Ford K.L."/>
            <person name="Foster G.D."/>
            <person name="Pangilinan J."/>
            <person name="Papanicolaou A."/>
            <person name="Barry K."/>
            <person name="LaButti K."/>
            <person name="Viragh M."/>
            <person name="Koriabine M."/>
            <person name="Yan M."/>
            <person name="Riley R."/>
            <person name="Champramary S."/>
            <person name="Plett K.L."/>
            <person name="Tsai I.J."/>
            <person name="Slot J."/>
            <person name="Sipos G."/>
            <person name="Plett J."/>
            <person name="Nagy L.G."/>
            <person name="Grigoriev I.V."/>
        </authorList>
    </citation>
    <scope>NUCLEOTIDE SEQUENCE</scope>
    <source>
        <strain evidence="2">FPL87.14</strain>
    </source>
</reference>
<feature type="region of interest" description="Disordered" evidence="1">
    <location>
        <begin position="240"/>
        <end position="344"/>
    </location>
</feature>